<name>A0ABW5GX88_9PSEU</name>
<dbReference type="EMBL" id="JBHUKU010000032">
    <property type="protein sequence ID" value="MFD2465456.1"/>
    <property type="molecule type" value="Genomic_DNA"/>
</dbReference>
<comment type="caution">
    <text evidence="1">The sequence shown here is derived from an EMBL/GenBank/DDBJ whole genome shotgun (WGS) entry which is preliminary data.</text>
</comment>
<reference evidence="2" key="1">
    <citation type="journal article" date="2019" name="Int. J. Syst. Evol. Microbiol.">
        <title>The Global Catalogue of Microorganisms (GCM) 10K type strain sequencing project: providing services to taxonomists for standard genome sequencing and annotation.</title>
        <authorList>
            <consortium name="The Broad Institute Genomics Platform"/>
            <consortium name="The Broad Institute Genome Sequencing Center for Infectious Disease"/>
            <person name="Wu L."/>
            <person name="Ma J."/>
        </authorList>
    </citation>
    <scope>NUCLEOTIDE SEQUENCE [LARGE SCALE GENOMIC DNA]</scope>
    <source>
        <strain evidence="2">CGMCC 4.7643</strain>
    </source>
</reference>
<protein>
    <submittedName>
        <fullName evidence="1">Uncharacterized protein</fullName>
    </submittedName>
</protein>
<proteinExistence type="predicted"/>
<organism evidence="1 2">
    <name type="scientific">Amycolatopsis samaneae</name>
    <dbReference type="NCBI Taxonomy" id="664691"/>
    <lineage>
        <taxon>Bacteria</taxon>
        <taxon>Bacillati</taxon>
        <taxon>Actinomycetota</taxon>
        <taxon>Actinomycetes</taxon>
        <taxon>Pseudonocardiales</taxon>
        <taxon>Pseudonocardiaceae</taxon>
        <taxon>Amycolatopsis</taxon>
    </lineage>
</organism>
<dbReference type="Proteomes" id="UP001597419">
    <property type="component" value="Unassembled WGS sequence"/>
</dbReference>
<accession>A0ABW5GX88</accession>
<sequence length="107" mass="11809">MAIISVPGHETQRFRKQTIRELFARAGQGLSDTDRYVLAQGEALDGLFFEMMDSDRQRHRIASALVRAADAYRAELLGTPDIGESDQSRAAALGELSLTLTELASRE</sequence>
<evidence type="ECO:0000313" key="2">
    <source>
        <dbReference type="Proteomes" id="UP001597419"/>
    </source>
</evidence>
<keyword evidence="2" id="KW-1185">Reference proteome</keyword>
<dbReference type="RefSeq" id="WP_345409051.1">
    <property type="nucleotide sequence ID" value="NZ_BAABHG010000036.1"/>
</dbReference>
<gene>
    <name evidence="1" type="ORF">ACFSYJ_43035</name>
</gene>
<evidence type="ECO:0000313" key="1">
    <source>
        <dbReference type="EMBL" id="MFD2465456.1"/>
    </source>
</evidence>